<dbReference type="AlphaFoldDB" id="A0A3N1KWL0"/>
<evidence type="ECO:0000256" key="1">
    <source>
        <dbReference type="ARBA" id="ARBA00002313"/>
    </source>
</evidence>
<feature type="transmembrane region" description="Helical" evidence="14">
    <location>
        <begin position="214"/>
        <end position="233"/>
    </location>
</feature>
<keyword evidence="11 14" id="KW-0472">Membrane</keyword>
<dbReference type="GO" id="GO:0006829">
    <property type="term" value="P:zinc ion transport"/>
    <property type="evidence" value="ECO:0007669"/>
    <property type="project" value="UniProtKB-KW"/>
</dbReference>
<keyword evidence="8" id="KW-0864">Zinc transport</keyword>
<dbReference type="InterPro" id="IPR001626">
    <property type="entry name" value="ABC_TroCD"/>
</dbReference>
<keyword evidence="16" id="KW-1185">Reference proteome</keyword>
<evidence type="ECO:0000256" key="4">
    <source>
        <dbReference type="ARBA" id="ARBA00022448"/>
    </source>
</evidence>
<evidence type="ECO:0000256" key="2">
    <source>
        <dbReference type="ARBA" id="ARBA00004651"/>
    </source>
</evidence>
<evidence type="ECO:0000256" key="14">
    <source>
        <dbReference type="SAM" id="Phobius"/>
    </source>
</evidence>
<dbReference type="PANTHER" id="PTHR30477">
    <property type="entry name" value="ABC-TRANSPORTER METAL-BINDING PROTEIN"/>
    <property type="match status" value="1"/>
</dbReference>
<comment type="similarity">
    <text evidence="3 13">Belongs to the ABC-3 integral membrane protein family.</text>
</comment>
<dbReference type="GO" id="GO:0043190">
    <property type="term" value="C:ATP-binding cassette (ABC) transporter complex"/>
    <property type="evidence" value="ECO:0007669"/>
    <property type="project" value="InterPro"/>
</dbReference>
<dbReference type="RefSeq" id="WP_123693367.1">
    <property type="nucleotide sequence ID" value="NZ_AP019700.1"/>
</dbReference>
<accession>A0A3N1KWL0</accession>
<evidence type="ECO:0000256" key="6">
    <source>
        <dbReference type="ARBA" id="ARBA00022692"/>
    </source>
</evidence>
<keyword evidence="6 13" id="KW-0812">Transmembrane</keyword>
<organism evidence="15 16">
    <name type="scientific">Stella humosa</name>
    <dbReference type="NCBI Taxonomy" id="94"/>
    <lineage>
        <taxon>Bacteria</taxon>
        <taxon>Pseudomonadati</taxon>
        <taxon>Pseudomonadota</taxon>
        <taxon>Alphaproteobacteria</taxon>
        <taxon>Rhodospirillales</taxon>
        <taxon>Stellaceae</taxon>
        <taxon>Stella</taxon>
    </lineage>
</organism>
<sequence>MDDFLWRALLAGIGVALMAGPLGCFVVWRRMAYFGDTLAHAALLGVAIGYLLDIDLVLGVVGTSLALALLLVAIERRRLVPTDTLLGILAHSGLAIGLVVIAFVETLRVDLMAYLFGDLLAVSHADLWWIGGAAAVALPTLAWAWRSLVAVTVSEDLASVEGVPVTLARILFPALLALVVAVAMKAVGVLLVTALLILPAAAARRLARTPEAMALLAALIGAVAVTGGLGLSLRWDTPAGPSAVVVALAIFLFMIGWPRRPAPRDRQAGQNRGP</sequence>
<keyword evidence="9 14" id="KW-1133">Transmembrane helix</keyword>
<protein>
    <recommendedName>
        <fullName evidence="12">High-affinity zinc uptake system membrane protein ZnuB</fullName>
    </recommendedName>
</protein>
<feature type="transmembrane region" description="Helical" evidence="14">
    <location>
        <begin position="33"/>
        <end position="50"/>
    </location>
</feature>
<evidence type="ECO:0000256" key="7">
    <source>
        <dbReference type="ARBA" id="ARBA00022833"/>
    </source>
</evidence>
<feature type="transmembrane region" description="Helical" evidence="14">
    <location>
        <begin position="239"/>
        <end position="257"/>
    </location>
</feature>
<evidence type="ECO:0000256" key="12">
    <source>
        <dbReference type="ARBA" id="ARBA00040080"/>
    </source>
</evidence>
<dbReference type="GO" id="GO:0010043">
    <property type="term" value="P:response to zinc ion"/>
    <property type="evidence" value="ECO:0007669"/>
    <property type="project" value="TreeGrafter"/>
</dbReference>
<evidence type="ECO:0000256" key="13">
    <source>
        <dbReference type="RuleBase" id="RU003943"/>
    </source>
</evidence>
<feature type="transmembrane region" description="Helical" evidence="14">
    <location>
        <begin position="182"/>
        <end position="202"/>
    </location>
</feature>
<keyword evidence="4 13" id="KW-0813">Transport</keyword>
<evidence type="ECO:0000256" key="11">
    <source>
        <dbReference type="ARBA" id="ARBA00023136"/>
    </source>
</evidence>
<comment type="function">
    <text evidence="1">Involved in the high-affinity zinc uptake transport system.</text>
</comment>
<dbReference type="CDD" id="cd06550">
    <property type="entry name" value="TM_ABC_iron-siderophores_like"/>
    <property type="match status" value="1"/>
</dbReference>
<dbReference type="PANTHER" id="PTHR30477:SF23">
    <property type="entry name" value="HIGH-AFFINITY ZINC UPTAKE SYSTEM MEMBRANE PROTEIN ZNUB"/>
    <property type="match status" value="1"/>
</dbReference>
<dbReference type="OrthoDB" id="9783937at2"/>
<keyword evidence="7" id="KW-0862">Zinc</keyword>
<name>A0A3N1KWL0_9PROT</name>
<evidence type="ECO:0000313" key="15">
    <source>
        <dbReference type="EMBL" id="ROP83637.1"/>
    </source>
</evidence>
<dbReference type="Gene3D" id="1.10.3470.10">
    <property type="entry name" value="ABC transporter involved in vitamin B12 uptake, BtuC"/>
    <property type="match status" value="1"/>
</dbReference>
<evidence type="ECO:0000256" key="10">
    <source>
        <dbReference type="ARBA" id="ARBA00023065"/>
    </source>
</evidence>
<comment type="caution">
    <text evidence="15">The sequence shown here is derived from an EMBL/GenBank/DDBJ whole genome shotgun (WGS) entry which is preliminary data.</text>
</comment>
<evidence type="ECO:0000256" key="5">
    <source>
        <dbReference type="ARBA" id="ARBA00022475"/>
    </source>
</evidence>
<dbReference type="GO" id="GO:0055085">
    <property type="term" value="P:transmembrane transport"/>
    <property type="evidence" value="ECO:0007669"/>
    <property type="project" value="InterPro"/>
</dbReference>
<comment type="subcellular location">
    <subcellularLocation>
        <location evidence="2 13">Cell membrane</location>
        <topology evidence="2 13">Multi-pass membrane protein</topology>
    </subcellularLocation>
</comment>
<evidence type="ECO:0000256" key="9">
    <source>
        <dbReference type="ARBA" id="ARBA00022989"/>
    </source>
</evidence>
<dbReference type="Pfam" id="PF00950">
    <property type="entry name" value="ABC-3"/>
    <property type="match status" value="1"/>
</dbReference>
<keyword evidence="5" id="KW-1003">Cell membrane</keyword>
<feature type="transmembrane region" description="Helical" evidence="14">
    <location>
        <begin position="86"/>
        <end position="107"/>
    </location>
</feature>
<evidence type="ECO:0000313" key="16">
    <source>
        <dbReference type="Proteomes" id="UP000278222"/>
    </source>
</evidence>
<evidence type="ECO:0000256" key="3">
    <source>
        <dbReference type="ARBA" id="ARBA00008034"/>
    </source>
</evidence>
<keyword evidence="10" id="KW-0406">Ion transport</keyword>
<dbReference type="EMBL" id="RJKX01000016">
    <property type="protein sequence ID" value="ROP83637.1"/>
    <property type="molecule type" value="Genomic_DNA"/>
</dbReference>
<feature type="transmembrane region" description="Helical" evidence="14">
    <location>
        <begin position="56"/>
        <end position="74"/>
    </location>
</feature>
<dbReference type="NCBIfam" id="NF007089">
    <property type="entry name" value="PRK09543.1"/>
    <property type="match status" value="1"/>
</dbReference>
<feature type="transmembrane region" description="Helical" evidence="14">
    <location>
        <begin position="6"/>
        <end position="28"/>
    </location>
</feature>
<feature type="transmembrane region" description="Helical" evidence="14">
    <location>
        <begin position="127"/>
        <end position="145"/>
    </location>
</feature>
<dbReference type="Proteomes" id="UP000278222">
    <property type="component" value="Unassembled WGS sequence"/>
</dbReference>
<dbReference type="InterPro" id="IPR037294">
    <property type="entry name" value="ABC_BtuC-like"/>
</dbReference>
<dbReference type="SUPFAM" id="SSF81345">
    <property type="entry name" value="ABC transporter involved in vitamin B12 uptake, BtuC"/>
    <property type="match status" value="1"/>
</dbReference>
<gene>
    <name evidence="15" type="ORF">EDC65_4286</name>
</gene>
<reference evidence="15 16" key="1">
    <citation type="submission" date="2018-11" db="EMBL/GenBank/DDBJ databases">
        <title>Genomic Encyclopedia of Type Strains, Phase IV (KMG-IV): sequencing the most valuable type-strain genomes for metagenomic binning, comparative biology and taxonomic classification.</title>
        <authorList>
            <person name="Goeker M."/>
        </authorList>
    </citation>
    <scope>NUCLEOTIDE SEQUENCE [LARGE SCALE GENOMIC DNA]</scope>
    <source>
        <strain evidence="15 16">DSM 5900</strain>
    </source>
</reference>
<evidence type="ECO:0000256" key="8">
    <source>
        <dbReference type="ARBA" id="ARBA00022906"/>
    </source>
</evidence>
<proteinExistence type="inferred from homology"/>